<evidence type="ECO:0000313" key="2">
    <source>
        <dbReference type="Proteomes" id="UP000239874"/>
    </source>
</evidence>
<name>A0A2S6AJP7_9NOCA</name>
<sequence length="63" mass="6702">MVSGLHAAAVIAGRNLIDEIRGGMVIADPTLLSSWPDNFDSLEATRRLGRKASAVDTQPSVRP</sequence>
<reference evidence="1 2" key="1">
    <citation type="submission" date="2018-02" db="EMBL/GenBank/DDBJ databases">
        <title>8 Nocardia nova and 1 Nocardia cyriacigeorgica strain used for evolution to TMP-SMX.</title>
        <authorList>
            <person name="Mehta H."/>
            <person name="Weng J."/>
            <person name="Shamoo Y."/>
        </authorList>
    </citation>
    <scope>NUCLEOTIDE SEQUENCE [LARGE SCALE GENOMIC DNA]</scope>
    <source>
        <strain evidence="1 2">MDA3139</strain>
    </source>
</reference>
<organism evidence="1 2">
    <name type="scientific">Nocardia nova</name>
    <dbReference type="NCBI Taxonomy" id="37330"/>
    <lineage>
        <taxon>Bacteria</taxon>
        <taxon>Bacillati</taxon>
        <taxon>Actinomycetota</taxon>
        <taxon>Actinomycetes</taxon>
        <taxon>Mycobacteriales</taxon>
        <taxon>Nocardiaceae</taxon>
        <taxon>Nocardia</taxon>
    </lineage>
</organism>
<evidence type="ECO:0000313" key="1">
    <source>
        <dbReference type="EMBL" id="PPJ35455.1"/>
    </source>
</evidence>
<dbReference type="Proteomes" id="UP000239874">
    <property type="component" value="Unassembled WGS sequence"/>
</dbReference>
<gene>
    <name evidence="1" type="ORF">C5E45_25655</name>
</gene>
<dbReference type="AlphaFoldDB" id="A0A2S6AJP7"/>
<proteinExistence type="predicted"/>
<dbReference type="EMBL" id="PSZC01000021">
    <property type="protein sequence ID" value="PPJ35455.1"/>
    <property type="molecule type" value="Genomic_DNA"/>
</dbReference>
<comment type="caution">
    <text evidence="1">The sequence shown here is derived from an EMBL/GenBank/DDBJ whole genome shotgun (WGS) entry which is preliminary data.</text>
</comment>
<dbReference type="RefSeq" id="WP_104377272.1">
    <property type="nucleotide sequence ID" value="NZ_PSZC01000021.1"/>
</dbReference>
<protein>
    <submittedName>
        <fullName evidence="1">Uncharacterized protein</fullName>
    </submittedName>
</protein>
<accession>A0A2S6AJP7</accession>
<dbReference type="OrthoDB" id="9774675at2"/>